<dbReference type="InterPro" id="IPR009081">
    <property type="entry name" value="PP-bd_ACP"/>
</dbReference>
<dbReference type="Gene3D" id="1.10.1200.10">
    <property type="entry name" value="ACP-like"/>
    <property type="match status" value="3"/>
</dbReference>
<feature type="domain" description="Carrier" evidence="4">
    <location>
        <begin position="2101"/>
        <end position="2176"/>
    </location>
</feature>
<dbReference type="Gene3D" id="2.30.38.10">
    <property type="entry name" value="Luciferase, Domain 3"/>
    <property type="match status" value="3"/>
</dbReference>
<dbReference type="InterPro" id="IPR023213">
    <property type="entry name" value="CAT-like_dom_sf"/>
</dbReference>
<dbReference type="NCBIfam" id="NF003417">
    <property type="entry name" value="PRK04813.1"/>
    <property type="match status" value="3"/>
</dbReference>
<gene>
    <name evidence="5" type="ORF">J2W69_000608</name>
</gene>
<dbReference type="Gene3D" id="3.30.300.30">
    <property type="match status" value="3"/>
</dbReference>
<dbReference type="PROSITE" id="PS00012">
    <property type="entry name" value="PHOSPHOPANTETHEINE"/>
    <property type="match status" value="2"/>
</dbReference>
<dbReference type="RefSeq" id="WP_310274439.1">
    <property type="nucleotide sequence ID" value="NZ_JAVDWR010000001.1"/>
</dbReference>
<evidence type="ECO:0000259" key="4">
    <source>
        <dbReference type="PROSITE" id="PS50075"/>
    </source>
</evidence>
<keyword evidence="2" id="KW-0596">Phosphopantetheine</keyword>
<name>A0ABU1VWD1_9GAMM</name>
<dbReference type="PROSITE" id="PS50075">
    <property type="entry name" value="CARRIER"/>
    <property type="match status" value="3"/>
</dbReference>
<organism evidence="5 6">
    <name type="scientific">Rheinheimera soli</name>
    <dbReference type="NCBI Taxonomy" id="443616"/>
    <lineage>
        <taxon>Bacteria</taxon>
        <taxon>Pseudomonadati</taxon>
        <taxon>Pseudomonadota</taxon>
        <taxon>Gammaproteobacteria</taxon>
        <taxon>Chromatiales</taxon>
        <taxon>Chromatiaceae</taxon>
        <taxon>Rheinheimera</taxon>
    </lineage>
</organism>
<dbReference type="CDD" id="cd19531">
    <property type="entry name" value="LCL_NRPS-like"/>
    <property type="match status" value="3"/>
</dbReference>
<dbReference type="Pfam" id="PF00668">
    <property type="entry name" value="Condensation"/>
    <property type="match status" value="4"/>
</dbReference>
<dbReference type="InterPro" id="IPR001242">
    <property type="entry name" value="Condensation_dom"/>
</dbReference>
<comment type="cofactor">
    <cofactor evidence="1">
        <name>pantetheine 4'-phosphate</name>
        <dbReference type="ChEBI" id="CHEBI:47942"/>
    </cofactor>
</comment>
<evidence type="ECO:0000313" key="6">
    <source>
        <dbReference type="Proteomes" id="UP001257909"/>
    </source>
</evidence>
<dbReference type="PANTHER" id="PTHR45527">
    <property type="entry name" value="NONRIBOSOMAL PEPTIDE SYNTHETASE"/>
    <property type="match status" value="1"/>
</dbReference>
<reference evidence="5 6" key="1">
    <citation type="submission" date="2023-07" db="EMBL/GenBank/DDBJ databases">
        <title>Sorghum-associated microbial communities from plants grown in Nebraska, USA.</title>
        <authorList>
            <person name="Schachtman D."/>
        </authorList>
    </citation>
    <scope>NUCLEOTIDE SEQUENCE [LARGE SCALE GENOMIC DNA]</scope>
    <source>
        <strain evidence="5 6">4138</strain>
    </source>
</reference>
<keyword evidence="6" id="KW-1185">Reference proteome</keyword>
<dbReference type="InterPro" id="IPR000873">
    <property type="entry name" value="AMP-dep_synth/lig_dom"/>
</dbReference>
<proteinExistence type="predicted"/>
<dbReference type="Gene3D" id="3.40.50.1820">
    <property type="entry name" value="alpha/beta hydrolase"/>
    <property type="match status" value="1"/>
</dbReference>
<keyword evidence="3" id="KW-0597">Phosphoprotein</keyword>
<feature type="domain" description="Carrier" evidence="4">
    <location>
        <begin position="1061"/>
        <end position="1136"/>
    </location>
</feature>
<dbReference type="Pfam" id="PF00975">
    <property type="entry name" value="Thioesterase"/>
    <property type="match status" value="1"/>
</dbReference>
<dbReference type="CDD" id="cd05930">
    <property type="entry name" value="A_NRPS"/>
    <property type="match status" value="3"/>
</dbReference>
<protein>
    <submittedName>
        <fullName evidence="5">Amino acid adenylation domain-containing protein/non-ribosomal peptide synthase protein (TIGR01720 family)</fullName>
    </submittedName>
</protein>
<dbReference type="Pfam" id="PF00550">
    <property type="entry name" value="PP-binding"/>
    <property type="match status" value="3"/>
</dbReference>
<dbReference type="InterPro" id="IPR006162">
    <property type="entry name" value="Ppantetheine_attach_site"/>
</dbReference>
<dbReference type="Gene3D" id="3.40.50.980">
    <property type="match status" value="6"/>
</dbReference>
<sequence length="3868" mass="436939">MQLTELLYQINERGIFLWVEQQEGVEDKLKFSIRQPLADKDQWLAKIKPHKTELIALLKGAGVLSDSLQLPVIYPTNQQPFVLSFAQKRLWFLQQFEPDSAAYNVPLILEMQNGNSTQNAVAAEQALVAVLERHQVLRTVLIRQSAEPVGVLKAATELEFNHQILHPELDQDALHHLLRQELSRPFVLEQQLPVRACYYQRPDHKAILLITLHHIAVDGWSLPCLLHEFQQFYLHFSQGTPVQLAPLTLQYQDFAWWQQRLLQGELQQQQWQFWQHQLSDVQTLELPLDRPRPATFDAKGDTVKLQLDSSTSESLHQLARSLGCSFYALTLSAYFVLLHKYSQQNDLLIGTAAANRHYPGTSDMIGFFVNSLAIRCQTRADISLTELVRSVHQSLISAQQYQDMPFDLLVEKLQLPRDPSCHPLFQVFFAVQQADEQAQQQEFSLLTPEGLYQVAKYDLSLFITEAKDGLTLELNYATALFDQSTVAQMLAHYQTVLKLLLAKPTLPLNQLQLLSQPQQQHLLLELNDTAKALPDVSSVTALFSHQVSLTPQHRALSFVSDSLSYQQLDQRSTELALMLRPLLEASPSKLVALLMLRSLELIVAILAIHKAGGAYVPVAAEFPLERQDYILKDTQAAALISHQALRHKVTALSGSTPVLWADTGLWHQPAPEVPAPENRAQQHSLPDKIDGDQLAYIIYTSGTTGNPKGVMLEHQHLLNRIDWMQNTYPLTASDKVLQKTPYIFDVSVWELLWANAYGAEIVLAEPEGHKDPDYLYQLIEQQQITVLHFVPTMFQAFLDDLQRRGRIIPSSLRYIFCSGEALPVATVQQFQQLDQQQNTQLHNLYGPTETAIDSSYFYCQGELRCVPIGKPIQNTQLYILDNNQQLVPKGVAGELYIAGHGVARGYLNLPELTAERFLANPFYHATDNAQAGRRMYKTGDRVRMRADGNIEYLGRNDFQVKLRGFRIELGEIEAALCALPQISQALVMVKQASGQDQLVAYCQTEAMPEADQLRALLLKKLPDYMVPEHFIGLSRFPVNVNGKLDRKALPEPELKTEQYVAPATEQEKQLCALWQQVLKLDKVGVEDDFFRLGGNSILAISVSHAMAELLQAHYPVARLFADKNIRNALLNIKQNSNLSLKQNSQQQRAIQPCFLAEPSLSFAQQRLWFLHQYDAGNTAYNIPVALQVQTGSALQLQQSLTLLVERHQVLRSLIRQKDEQAHLLLQTTDSFRLETLKLADDEFAETFKRCVNYCFNLEQDIPIKAWCFELTSGQNIENTKNTVLLINIHHSAFDGWSHGLFMAELEQAMHHFCKGQPLQLAQLPLQYQDYGHWQRQAFAEGQFDSQLNYWQQQLHQLSPLQMPLDKPRPAKLSYAGDNLLFQFPAALTTKLKALAAARGCTLYSLMLSGFAVLLHKYCGQQDILVGTPFANRHHQHTEQLIGFFVNTLPLRLQIQPDQSAEQWLEHVVARVTEAQLNQDLPFEYLIDLLKLQPDQSRHPVFQLLFSMDQFEDTAQSDYFSAFDLGETYQVAKYDLSLYIKDEGEELLGALNFSTALFNKNTMQRLTERYLVLMQQIAEQPQTKIAQLQWFSAADQRVLSETKAAAPEHNSASFAGLFYQQAAQRPTQQALVWQNHSWTYQQLDQESNQLAHQLRQQGCDRGDLVALLLPRGPELILSILAILKAGAAYVPISPDYPLQRIQFMLQDAKCRLLLTDRTDLATEVELYNPASNRHHNQPKTALALYASSTDLAYVIYTSGTTGQPKGVMIEQHSFTDFLLNFPLYIPDDQQVQLLSLTSVTFDIFGLEYGLPLLRGGTLYLSDLQNAVPDLQRHPQINMLQQTPSVLRTLLAMQGADFSAVTCLVGGEALDHDLLQQLQQQFTQVVNVYGPTETVIWSTCHLYNNNTDNNPLLIGNALPHEQIYVLDSELQFLPSGVIGELFIGGAGLARGYLNRPELTAERFIIHPQSQQRLYKTGDLVKQRLDGQLEYKGRTDFQVKIRGHRIELAEIESTLQQDSRIHQALVLAVQEQQSDAYLLAYYQADSELSAEQLTEIVARYLPDYMWPEVYIRVEQFSLTANGKLDRAALPKPRRDQTAAAEYQAPTTAFEQQICQIWQQVLELDLVGLTDDFFRLGGNSMKALLLCHKLAKEAAWPLAVADLFHYRTIAALIKYCRSNSTGKQQHLPVSEPDNHRAPLSFSQNRLWFLYKLEPQSTAYHIPMLLQLKTLDVARLQQAFTGLVQHQQLLCSVIEEHEGKAWQQLVSVERFHLAYHQLKAAQLPEQIQAAVQMPFVLEAQLPIRATVFELDDGTYYLLILLHHIAFDGWSMDLLFSQLDTLYQQQNHTLPPLDYQYRDYARWQQQKPVALEQNPYWQNLNQVPPLDLRPCYPRPKTFDYQGADYHFSLGQSLSAQVQALAKQQQVSVYSLLLSVWSLTLHKLTGQQDILLGTPMANRQLPGSDALIGFFVNTQVLHHSIHPKADFPALLAQVSRQNTEAQRYQHLPFEQLLEQLSIERDASRHPLFQVMFSVQTFAEKASTLDWLSPAPLPAGGCTAKYDLSLQLELRDQQISGVLNYASSLFSEKRIVLIQQGFVNLLQQVVDSPQSQNSQLSLLTTEQKLAMLALGDRQQTHSDKNSAKEYNTTLNALFALQVAAYPQQIAVQLDDQQLTYAELDALSSQLAHQLVQLAGEKQQMIALLLPRSIWMIVAILAVLKTGSAWVPVEPATPSQRLQHILKDTEAKLVLSLSDACQHGQQDLPEQCQMLYLDQLDLSQQARTAPGILLSERDLAYVIYTSGTTGVPKGVLIEHQSVLNTVLQQRQRYQTGPGSVLYLGLSYAFDAAVAVIMNALLSGAKLLLSKEIDFNQPSMHNVSHLILSGAVLDLLQPDCFPKLKYLIYGGAAASSAALQRFSHVEIYAEYGVTEAAITSSLAKVDLTQPAGIGLPLNHISLYVLDSELEPVPVEVTGELYIGGVAVARGYLNQPELNLVSFIPSPFIAGDRLYKTGDLVRWHQGDKDNCQLVFQGRKDKQLKLRGYRIELAEIEQQLLSHKDVQQVALKLHQVNGRDQLLAYLVSSKPDIEPIVAELKPRLADFMQPDHWLWLPQLPLTSNGKLDEAALPLPQLQHGYICPATPTEKQLAMLWQQLLGDVTVGRNDDFFQSGGDSILVMQLAALLKKAGWHCTVKNLMQHRSLKAMALLLDQQQEQQEMIAEQGQLSGSFELLPIQHWFFDLVQSGQIANQNHWNQSFLLKVQPLKPELLLQAARQLVMHHDMLRVRFSRTADGYQQSYLADLPQFHIEQLDRSAVTEEELEQQLSKWQSQFDIEQGPLFKLAYLYNYPDQSARLFFACHHLLIDAVSWRLLVEDLKALYQQQQLPEKTSSYRQWVAEQQAAPQLYPAFYWQAFCAALPEIKKPAITNSTQAQLQLTKEQSKVLMQQAHLAYQTEINELLLSALALALRDIWGNTDQAVLLESHGRQTTNSSLNLNRTLGWFTSFYPVLLAATDDLAHNIHYNKETLRRASGYGQSYISSGCYRQAKAKQLAVSFNYLGQINAGNAADDWQILAESSGANYPSQQDALDPVSILAVFQDQQLRFSCTSLYGQQFSDQLAHCLEQRLQQLIDHCLQHKGPVLPSLCDYPQFAPYQLHQGEQANTVFVFPPGEGDSVDFYQPLLQKLPNTRVVLFNNFYRYLAEQHAGQAALTSFTELAQQLIPLIKHLQPQGPWHFVGWSFGGVLALEVCRLLEKQQQTPGSVQLIDSYFSLNKARLGSPELDTLLVSYDSSQNINARHLPSTQVQSKVRLYKASCPSGGKLAENLQLLEQAYLRTPANFIEDFAAKVEVVPYQAGHFDPLTTELAEALVLGVAAGLGTASP</sequence>
<dbReference type="SUPFAM" id="SSF47336">
    <property type="entry name" value="ACP-like"/>
    <property type="match status" value="3"/>
</dbReference>
<evidence type="ECO:0000256" key="2">
    <source>
        <dbReference type="ARBA" id="ARBA00022450"/>
    </source>
</evidence>
<evidence type="ECO:0000313" key="5">
    <source>
        <dbReference type="EMBL" id="MDR7119693.1"/>
    </source>
</evidence>
<dbReference type="Pfam" id="PF00501">
    <property type="entry name" value="AMP-binding"/>
    <property type="match status" value="3"/>
</dbReference>
<dbReference type="Proteomes" id="UP001257909">
    <property type="component" value="Unassembled WGS sequence"/>
</dbReference>
<dbReference type="SUPFAM" id="SSF56801">
    <property type="entry name" value="Acetyl-CoA synthetase-like"/>
    <property type="match status" value="3"/>
</dbReference>
<dbReference type="SUPFAM" id="SSF53474">
    <property type="entry name" value="alpha/beta-Hydrolases"/>
    <property type="match status" value="1"/>
</dbReference>
<dbReference type="EMBL" id="JAVDWR010000001">
    <property type="protein sequence ID" value="MDR7119693.1"/>
    <property type="molecule type" value="Genomic_DNA"/>
</dbReference>
<feature type="domain" description="Carrier" evidence="4">
    <location>
        <begin position="3127"/>
        <end position="3201"/>
    </location>
</feature>
<evidence type="ECO:0000256" key="1">
    <source>
        <dbReference type="ARBA" id="ARBA00001957"/>
    </source>
</evidence>
<dbReference type="SUPFAM" id="SSF52777">
    <property type="entry name" value="CoA-dependent acyltransferases"/>
    <property type="match status" value="8"/>
</dbReference>
<dbReference type="InterPro" id="IPR001031">
    <property type="entry name" value="Thioesterase"/>
</dbReference>
<dbReference type="InterPro" id="IPR045851">
    <property type="entry name" value="AMP-bd_C_sf"/>
</dbReference>
<dbReference type="NCBIfam" id="TIGR01733">
    <property type="entry name" value="AA-adenyl-dom"/>
    <property type="match status" value="3"/>
</dbReference>
<evidence type="ECO:0000256" key="3">
    <source>
        <dbReference type="ARBA" id="ARBA00022553"/>
    </source>
</evidence>
<dbReference type="PANTHER" id="PTHR45527:SF1">
    <property type="entry name" value="FATTY ACID SYNTHASE"/>
    <property type="match status" value="1"/>
</dbReference>
<dbReference type="Gene3D" id="3.30.559.30">
    <property type="entry name" value="Nonribosomal peptide synthetase, condensation domain"/>
    <property type="match status" value="4"/>
</dbReference>
<dbReference type="InterPro" id="IPR020845">
    <property type="entry name" value="AMP-binding_CS"/>
</dbReference>
<accession>A0ABU1VWD1</accession>
<dbReference type="InterPro" id="IPR036736">
    <property type="entry name" value="ACP-like_sf"/>
</dbReference>
<dbReference type="Gene3D" id="3.30.559.10">
    <property type="entry name" value="Chloramphenicol acetyltransferase-like domain"/>
    <property type="match status" value="4"/>
</dbReference>
<dbReference type="PROSITE" id="PS00455">
    <property type="entry name" value="AMP_BINDING"/>
    <property type="match status" value="3"/>
</dbReference>
<comment type="caution">
    <text evidence="5">The sequence shown here is derived from an EMBL/GenBank/DDBJ whole genome shotgun (WGS) entry which is preliminary data.</text>
</comment>
<dbReference type="InterPro" id="IPR010071">
    <property type="entry name" value="AA_adenyl_dom"/>
</dbReference>
<dbReference type="InterPro" id="IPR029058">
    <property type="entry name" value="AB_hydrolase_fold"/>
</dbReference>